<dbReference type="RefSeq" id="WP_350386987.1">
    <property type="nucleotide sequence ID" value="NZ_JBEOME010000022.1"/>
</dbReference>
<dbReference type="Proteomes" id="UP001467674">
    <property type="component" value="Unassembled WGS sequence"/>
</dbReference>
<comment type="caution">
    <text evidence="1">The sequence shown here is derived from an EMBL/GenBank/DDBJ whole genome shotgun (WGS) entry which is preliminary data.</text>
</comment>
<organism evidence="1 2">
    <name type="scientific">Bacillus altitudinis</name>
    <dbReference type="NCBI Taxonomy" id="293387"/>
    <lineage>
        <taxon>Bacteria</taxon>
        <taxon>Bacillati</taxon>
        <taxon>Bacillota</taxon>
        <taxon>Bacilli</taxon>
        <taxon>Bacillales</taxon>
        <taxon>Bacillaceae</taxon>
        <taxon>Bacillus</taxon>
    </lineage>
</organism>
<sequence>MSYVVTARYEDDKVWEVEEEFQSHEEAENTIKYLKKHVLADAKWEITPK</sequence>
<dbReference type="EMBL" id="JBEOME010000022">
    <property type="protein sequence ID" value="MER3123644.1"/>
    <property type="molecule type" value="Genomic_DNA"/>
</dbReference>
<evidence type="ECO:0000313" key="1">
    <source>
        <dbReference type="EMBL" id="MER3123644.1"/>
    </source>
</evidence>
<accession>A0ABV1SAS9</accession>
<keyword evidence="2" id="KW-1185">Reference proteome</keyword>
<evidence type="ECO:0000313" key="2">
    <source>
        <dbReference type="Proteomes" id="UP001467674"/>
    </source>
</evidence>
<reference evidence="1 2" key="1">
    <citation type="submission" date="2024-06" db="EMBL/GenBank/DDBJ databases">
        <title>Construction of an artificial bacterial consortium using nitrogen cycle bacteria from Cuatro Cienegas Basin and a mangrove forest.</title>
        <authorList>
            <person name="Aguilera-Najera D."/>
            <person name="Marquez-Cianci L."/>
            <person name="Martinez-Perez E."/>
            <person name="Rosas-Barrera M."/>
            <person name="Rodriguez-Cruz U.E."/>
            <person name="Tapia-Lopez R."/>
            <person name="Eguiarte L.E."/>
            <person name="Souza-Saldivar V."/>
        </authorList>
    </citation>
    <scope>NUCLEOTIDE SEQUENCE [LARGE SCALE GENOMIC DNA]</scope>
    <source>
        <strain evidence="1 2">S14-15</strain>
    </source>
</reference>
<evidence type="ECO:0008006" key="3">
    <source>
        <dbReference type="Google" id="ProtNLM"/>
    </source>
</evidence>
<protein>
    <recommendedName>
        <fullName evidence="3">Phage protein</fullName>
    </recommendedName>
</protein>
<name>A0ABV1SAS9_BACAB</name>
<gene>
    <name evidence="1" type="ORF">ABQG71_21035</name>
</gene>
<proteinExistence type="predicted"/>